<dbReference type="PANTHER" id="PTHR24356">
    <property type="entry name" value="SERINE/THREONINE-PROTEIN KINASE"/>
    <property type="match status" value="1"/>
</dbReference>
<keyword evidence="10" id="KW-0812">Transmembrane</keyword>
<dbReference type="InterPro" id="IPR036457">
    <property type="entry name" value="PPM-type-like_dom_sf"/>
</dbReference>
<proteinExistence type="predicted"/>
<evidence type="ECO:0000256" key="6">
    <source>
        <dbReference type="ARBA" id="ARBA00022840"/>
    </source>
</evidence>
<name>U4T370_9GAMM</name>
<keyword evidence="10" id="KW-0472">Membrane</keyword>
<comment type="caution">
    <text evidence="12">The sequence shown here is derived from an EMBL/GenBank/DDBJ whole genome shotgun (WGS) entry which is preliminary data.</text>
</comment>
<evidence type="ECO:0000313" key="13">
    <source>
        <dbReference type="Proteomes" id="UP000016761"/>
    </source>
</evidence>
<reference evidence="12 13" key="1">
    <citation type="journal article" date="2013" name="Genome Announc.">
        <title>Draft Genome Sequence of Psychrobacter aquaticus Strain CMS 56T, Isolated from a Cyanobacterial Mat Sample Collected from Water Bodies in the McMurdo Dry Valley Region of Antarctica.</title>
        <authorList>
            <person name="Reddy G.S."/>
            <person name="Ara S."/>
            <person name="Singh A."/>
            <person name="Kumar Pinnaka A."/>
            <person name="Shivaji S."/>
        </authorList>
    </citation>
    <scope>NUCLEOTIDE SEQUENCE [LARGE SCALE GENOMIC DNA]</scope>
    <source>
        <strain evidence="12 13">CMS 56</strain>
    </source>
</reference>
<dbReference type="GO" id="GO:0004674">
    <property type="term" value="F:protein serine/threonine kinase activity"/>
    <property type="evidence" value="ECO:0007669"/>
    <property type="project" value="UniProtKB-KW"/>
</dbReference>
<evidence type="ECO:0000256" key="2">
    <source>
        <dbReference type="ARBA" id="ARBA00022527"/>
    </source>
</evidence>
<dbReference type="EC" id="2.7.11.1" evidence="1"/>
<dbReference type="SMART" id="SM00332">
    <property type="entry name" value="PP2Cc"/>
    <property type="match status" value="1"/>
</dbReference>
<dbReference type="SMART" id="SM00220">
    <property type="entry name" value="S_TKc"/>
    <property type="match status" value="1"/>
</dbReference>
<dbReference type="Pfam" id="PF00069">
    <property type="entry name" value="Pkinase"/>
    <property type="match status" value="1"/>
</dbReference>
<dbReference type="EMBL" id="AUSW01000033">
    <property type="protein sequence ID" value="ERL55145.1"/>
    <property type="molecule type" value="Genomic_DNA"/>
</dbReference>
<dbReference type="AlphaFoldDB" id="U4T370"/>
<feature type="region of interest" description="Disordered" evidence="9">
    <location>
        <begin position="1"/>
        <end position="32"/>
    </location>
</feature>
<dbReference type="InterPro" id="IPR001932">
    <property type="entry name" value="PPM-type_phosphatase-like_dom"/>
</dbReference>
<dbReference type="InterPro" id="IPR008271">
    <property type="entry name" value="Ser/Thr_kinase_AS"/>
</dbReference>
<comment type="catalytic activity">
    <reaction evidence="7">
        <text>L-threonyl-[protein] + ATP = O-phospho-L-threonyl-[protein] + ADP + H(+)</text>
        <dbReference type="Rhea" id="RHEA:46608"/>
        <dbReference type="Rhea" id="RHEA-COMP:11060"/>
        <dbReference type="Rhea" id="RHEA-COMP:11605"/>
        <dbReference type="ChEBI" id="CHEBI:15378"/>
        <dbReference type="ChEBI" id="CHEBI:30013"/>
        <dbReference type="ChEBI" id="CHEBI:30616"/>
        <dbReference type="ChEBI" id="CHEBI:61977"/>
        <dbReference type="ChEBI" id="CHEBI:456216"/>
        <dbReference type="EC" id="2.7.11.1"/>
    </reaction>
</comment>
<dbReference type="Pfam" id="PF13672">
    <property type="entry name" value="PP2C_2"/>
    <property type="match status" value="1"/>
</dbReference>
<dbReference type="SUPFAM" id="SSF56112">
    <property type="entry name" value="Protein kinase-like (PK-like)"/>
    <property type="match status" value="1"/>
</dbReference>
<keyword evidence="3" id="KW-0808">Transferase</keyword>
<feature type="compositionally biased region" description="Polar residues" evidence="9">
    <location>
        <begin position="1"/>
        <end position="12"/>
    </location>
</feature>
<feature type="compositionally biased region" description="Basic and acidic residues" evidence="9">
    <location>
        <begin position="16"/>
        <end position="32"/>
    </location>
</feature>
<evidence type="ECO:0000256" key="5">
    <source>
        <dbReference type="ARBA" id="ARBA00022777"/>
    </source>
</evidence>
<feature type="transmembrane region" description="Helical" evidence="10">
    <location>
        <begin position="713"/>
        <end position="734"/>
    </location>
</feature>
<dbReference type="STRING" id="1354303.M917_1878"/>
<sequence length="735" mass="81590">MGMTVTTMTKACQQRRPKDTHKSPQRKGDKVSADLTINMAIDMTDNVPANSDIQSHTGEQSSAIESCHSNADSALWWLDFFTMKGRKAENQDSLLITTCLPHYFGDAVSTESVDLTQSYVPKQATMPTAPLLVLMADGVSACQFPKQASQLVINTVAEKITLALAKLVQVQYESEDQPQAMPTSLDEDQVASIIRTAVNKANDVLYFPQAYQRVPPLLSTLSGLLCIGDRIHLFHTGDSRIYRVGIDSLTVLSDDHRIHRGEDKGALSAAIGADGQVDLQQLVFTLHQNECLAIMTDGIYEHIDEVELAFELCTAATNMCQALATTHKLPTGFHASQTICEHAFTEGSHDNLSMIMLSMKAISNKSTLINDSDAVDLFESDSATSHDIHRYQLPTDLEVGDSIDGFTVVSIIARTARSHVYWVQDADQNDFVLKSPSLDTIADGHYLRDFLQERKIGLSLSKHRRAGESAYNQADPNLLQTTDANKNTSHNMGSGLHASGLLRYYPVPASTNYLYHLTEYIEGESLRDFIERHAPCDVWQTYDLLTKIGMAARVMHRNYLLHQDIKPENVLLTKSGAVKLIDFGSASSSILKDSTRPPNGDLHYAAPEYYTDAPKGVHSDLFSIAVIGYELLTGQLPFGSQDLMNPQQTLVMPAQPLRQHNVPSVIQQALMRALHPNTNVRYQAIGEFLQDFNPDNRARSRDPEPLIKRNPLLVWHGICFIQTVIIVLLLWVYLS</sequence>
<comment type="catalytic activity">
    <reaction evidence="8">
        <text>L-seryl-[protein] + ATP = O-phospho-L-seryl-[protein] + ADP + H(+)</text>
        <dbReference type="Rhea" id="RHEA:17989"/>
        <dbReference type="Rhea" id="RHEA-COMP:9863"/>
        <dbReference type="Rhea" id="RHEA-COMP:11604"/>
        <dbReference type="ChEBI" id="CHEBI:15378"/>
        <dbReference type="ChEBI" id="CHEBI:29999"/>
        <dbReference type="ChEBI" id="CHEBI:30616"/>
        <dbReference type="ChEBI" id="CHEBI:83421"/>
        <dbReference type="ChEBI" id="CHEBI:456216"/>
        <dbReference type="EC" id="2.7.11.1"/>
    </reaction>
</comment>
<dbReference type="eggNOG" id="COG0515">
    <property type="taxonomic scope" value="Bacteria"/>
</dbReference>
<accession>U4T370</accession>
<keyword evidence="6" id="KW-0067">ATP-binding</keyword>
<evidence type="ECO:0000256" key="3">
    <source>
        <dbReference type="ARBA" id="ARBA00022679"/>
    </source>
</evidence>
<dbReference type="Proteomes" id="UP000016761">
    <property type="component" value="Unassembled WGS sequence"/>
</dbReference>
<feature type="domain" description="Protein kinase" evidence="11">
    <location>
        <begin position="406"/>
        <end position="713"/>
    </location>
</feature>
<organism evidence="12 13">
    <name type="scientific">Psychrobacter aquaticus CMS 56</name>
    <dbReference type="NCBI Taxonomy" id="1354303"/>
    <lineage>
        <taxon>Bacteria</taxon>
        <taxon>Pseudomonadati</taxon>
        <taxon>Pseudomonadota</taxon>
        <taxon>Gammaproteobacteria</taxon>
        <taxon>Moraxellales</taxon>
        <taxon>Moraxellaceae</taxon>
        <taxon>Psychrobacter</taxon>
    </lineage>
</organism>
<evidence type="ECO:0000256" key="1">
    <source>
        <dbReference type="ARBA" id="ARBA00012513"/>
    </source>
</evidence>
<gene>
    <name evidence="12" type="ORF">M917_1878</name>
</gene>
<evidence type="ECO:0000256" key="7">
    <source>
        <dbReference type="ARBA" id="ARBA00047899"/>
    </source>
</evidence>
<keyword evidence="4" id="KW-0547">Nucleotide-binding</keyword>
<dbReference type="PROSITE" id="PS50011">
    <property type="entry name" value="PROTEIN_KINASE_DOM"/>
    <property type="match status" value="1"/>
</dbReference>
<dbReference type="PANTHER" id="PTHR24356:SF1">
    <property type="entry name" value="SERINE_THREONINE-PROTEIN KINASE GREATWALL"/>
    <property type="match status" value="1"/>
</dbReference>
<keyword evidence="2 12" id="KW-0723">Serine/threonine-protein kinase</keyword>
<dbReference type="GO" id="GO:0005524">
    <property type="term" value="F:ATP binding"/>
    <property type="evidence" value="ECO:0007669"/>
    <property type="project" value="UniProtKB-KW"/>
</dbReference>
<keyword evidence="13" id="KW-1185">Reference proteome</keyword>
<dbReference type="InterPro" id="IPR050236">
    <property type="entry name" value="Ser_Thr_kinase_AGC"/>
</dbReference>
<evidence type="ECO:0000259" key="11">
    <source>
        <dbReference type="PROSITE" id="PS50011"/>
    </source>
</evidence>
<evidence type="ECO:0000256" key="10">
    <source>
        <dbReference type="SAM" id="Phobius"/>
    </source>
</evidence>
<keyword evidence="10" id="KW-1133">Transmembrane helix</keyword>
<dbReference type="PROSITE" id="PS00108">
    <property type="entry name" value="PROTEIN_KINASE_ST"/>
    <property type="match status" value="1"/>
</dbReference>
<dbReference type="CDD" id="cd14014">
    <property type="entry name" value="STKc_PknB_like"/>
    <property type="match status" value="1"/>
</dbReference>
<dbReference type="Gene3D" id="1.10.510.10">
    <property type="entry name" value="Transferase(Phosphotransferase) domain 1"/>
    <property type="match status" value="1"/>
</dbReference>
<dbReference type="Gene3D" id="3.60.40.10">
    <property type="entry name" value="PPM-type phosphatase domain"/>
    <property type="match status" value="1"/>
</dbReference>
<dbReference type="InterPro" id="IPR000719">
    <property type="entry name" value="Prot_kinase_dom"/>
</dbReference>
<keyword evidence="5 12" id="KW-0418">Kinase</keyword>
<dbReference type="InterPro" id="IPR011009">
    <property type="entry name" value="Kinase-like_dom_sf"/>
</dbReference>
<dbReference type="PATRIC" id="fig|1354303.4.peg.1843"/>
<dbReference type="eggNOG" id="COG0631">
    <property type="taxonomic scope" value="Bacteria"/>
</dbReference>
<evidence type="ECO:0000256" key="8">
    <source>
        <dbReference type="ARBA" id="ARBA00048679"/>
    </source>
</evidence>
<evidence type="ECO:0000256" key="4">
    <source>
        <dbReference type="ARBA" id="ARBA00022741"/>
    </source>
</evidence>
<protein>
    <recommendedName>
        <fullName evidence="1">non-specific serine/threonine protein kinase</fullName>
        <ecNumber evidence="1">2.7.11.1</ecNumber>
    </recommendedName>
</protein>
<dbReference type="SUPFAM" id="SSF81606">
    <property type="entry name" value="PP2C-like"/>
    <property type="match status" value="1"/>
</dbReference>
<evidence type="ECO:0000256" key="9">
    <source>
        <dbReference type="SAM" id="MobiDB-lite"/>
    </source>
</evidence>
<evidence type="ECO:0000313" key="12">
    <source>
        <dbReference type="EMBL" id="ERL55145.1"/>
    </source>
</evidence>